<evidence type="ECO:0000313" key="2">
    <source>
        <dbReference type="EMBL" id="SER03955.1"/>
    </source>
</evidence>
<keyword evidence="3" id="KW-1185">Reference proteome</keyword>
<reference evidence="3" key="1">
    <citation type="submission" date="2016-10" db="EMBL/GenBank/DDBJ databases">
        <authorList>
            <person name="Varghese N."/>
            <person name="Submissions S."/>
        </authorList>
    </citation>
    <scope>NUCLEOTIDE SEQUENCE [LARGE SCALE GENOMIC DNA]</scope>
    <source>
        <strain evidence="3">DSM 25927</strain>
    </source>
</reference>
<comment type="similarity">
    <text evidence="1">Belongs to the enoyl-CoA hydratase/isomerase family.</text>
</comment>
<evidence type="ECO:0000256" key="1">
    <source>
        <dbReference type="ARBA" id="ARBA00005254"/>
    </source>
</evidence>
<dbReference type="AlphaFoldDB" id="A0A1H9KYH0"/>
<dbReference type="Pfam" id="PF00378">
    <property type="entry name" value="ECH_1"/>
    <property type="match status" value="1"/>
</dbReference>
<sequence>MSASPFVRYEIQDRIVTLTLDRAESRNAIATQADCDDIVAALTRAQRAAQASCIVLTGAGSAFCAGGDLKAMRERSGIGRLDSPVATRGNYRMGVQAAIRALWDCELPMIAAVNGPAIGLGCDLACTCDLRIAGERARFASSFINVGLVPGDGGAWLLPRAVGLANAAELMLTGDTIDAEAARAMGLVSRVLPDAQLLDEAYRLAGRIVSRPAKTLRLTKRLLREGQQQRLSDILELSAAFQALAHETADHEEAVEAFVAKRPPQFRGH</sequence>
<dbReference type="OrthoDB" id="9777711at2"/>
<organism evidence="2 3">
    <name type="scientific">Solimonas aquatica</name>
    <dbReference type="NCBI Taxonomy" id="489703"/>
    <lineage>
        <taxon>Bacteria</taxon>
        <taxon>Pseudomonadati</taxon>
        <taxon>Pseudomonadota</taxon>
        <taxon>Gammaproteobacteria</taxon>
        <taxon>Nevskiales</taxon>
        <taxon>Nevskiaceae</taxon>
        <taxon>Solimonas</taxon>
    </lineage>
</organism>
<protein>
    <submittedName>
        <fullName evidence="2">Enoyl-CoA hydratase/carnithine racemase</fullName>
    </submittedName>
</protein>
<dbReference type="InterPro" id="IPR029045">
    <property type="entry name" value="ClpP/crotonase-like_dom_sf"/>
</dbReference>
<proteinExistence type="inferred from homology"/>
<dbReference type="SUPFAM" id="SSF52096">
    <property type="entry name" value="ClpP/crotonase"/>
    <property type="match status" value="1"/>
</dbReference>
<dbReference type="PANTHER" id="PTHR43459">
    <property type="entry name" value="ENOYL-COA HYDRATASE"/>
    <property type="match status" value="1"/>
</dbReference>
<dbReference type="STRING" id="489703.SAMN04488038_11488"/>
<dbReference type="Gene3D" id="1.10.12.10">
    <property type="entry name" value="Lyase 2-enoyl-coa Hydratase, Chain A, domain 2"/>
    <property type="match status" value="1"/>
</dbReference>
<dbReference type="InterPro" id="IPR014748">
    <property type="entry name" value="Enoyl-CoA_hydra_C"/>
</dbReference>
<dbReference type="GO" id="GO:0003824">
    <property type="term" value="F:catalytic activity"/>
    <property type="evidence" value="ECO:0007669"/>
    <property type="project" value="UniProtKB-ARBA"/>
</dbReference>
<dbReference type="PANTHER" id="PTHR43459:SF1">
    <property type="entry name" value="EG:BACN32G11.4 PROTEIN"/>
    <property type="match status" value="1"/>
</dbReference>
<dbReference type="InterPro" id="IPR001753">
    <property type="entry name" value="Enoyl-CoA_hydra/iso"/>
</dbReference>
<dbReference type="RefSeq" id="WP_093288914.1">
    <property type="nucleotide sequence ID" value="NZ_FOFS01000014.1"/>
</dbReference>
<dbReference type="NCBIfam" id="NF006699">
    <property type="entry name" value="PRK09245.1"/>
    <property type="match status" value="1"/>
</dbReference>
<dbReference type="Proteomes" id="UP000199233">
    <property type="component" value="Unassembled WGS sequence"/>
</dbReference>
<dbReference type="CDD" id="cd06558">
    <property type="entry name" value="crotonase-like"/>
    <property type="match status" value="1"/>
</dbReference>
<accession>A0A1H9KYH0</accession>
<dbReference type="EMBL" id="FOFS01000014">
    <property type="protein sequence ID" value="SER03955.1"/>
    <property type="molecule type" value="Genomic_DNA"/>
</dbReference>
<dbReference type="Gene3D" id="3.90.226.10">
    <property type="entry name" value="2-enoyl-CoA Hydratase, Chain A, domain 1"/>
    <property type="match status" value="1"/>
</dbReference>
<evidence type="ECO:0000313" key="3">
    <source>
        <dbReference type="Proteomes" id="UP000199233"/>
    </source>
</evidence>
<gene>
    <name evidence="2" type="ORF">SAMN04488038_11488</name>
</gene>
<name>A0A1H9KYH0_9GAMM</name>